<keyword evidence="3" id="KW-0238">DNA-binding</keyword>
<comment type="caution">
    <text evidence="5">The sequence shown here is derived from an EMBL/GenBank/DDBJ whole genome shotgun (WGS) entry which is preliminary data.</text>
</comment>
<sequence>MSKKMALGRGLGALIEEASTTNSAPTPTAESVLPKSELINEIEIEKIVPNPLQPRTHFDEEALAELAASIRELGIIQPITVRKVENDQYQIISGERRFRASKLAGLKTIPAYVRTADDQGMLEMALVENIQREDLDAIEVAISYQRLVDECSLTQEMLGERVGKKRSTVTNYLRLLKLPAELQLAIRRRLLSMGHARALVNIEDQELQLDILRKIIEEDLSVRQVEQLVKKLAEGNEKEEKKDQDEDMPEPYFKLVEHLEKMFSSDINIKRTAKGNGKIIIGFKSDKEINSILSKFEQLEGLL</sequence>
<dbReference type="GO" id="GO:0007059">
    <property type="term" value="P:chromosome segregation"/>
    <property type="evidence" value="ECO:0007669"/>
    <property type="project" value="UniProtKB-KW"/>
</dbReference>
<name>A0A4R2EVI0_9BACT</name>
<evidence type="ECO:0000313" key="6">
    <source>
        <dbReference type="Proteomes" id="UP000294830"/>
    </source>
</evidence>
<comment type="similarity">
    <text evidence="1">Belongs to the ParB family.</text>
</comment>
<dbReference type="Pfam" id="PF17762">
    <property type="entry name" value="HTH_ParB"/>
    <property type="match status" value="1"/>
</dbReference>
<evidence type="ECO:0000256" key="3">
    <source>
        <dbReference type="ARBA" id="ARBA00023125"/>
    </source>
</evidence>
<dbReference type="FunFam" id="1.10.10.2830:FF:000001">
    <property type="entry name" value="Chromosome partitioning protein ParB"/>
    <property type="match status" value="1"/>
</dbReference>
<evidence type="ECO:0000259" key="4">
    <source>
        <dbReference type="SMART" id="SM00470"/>
    </source>
</evidence>
<gene>
    <name evidence="5" type="ORF">CLV25_101383</name>
</gene>
<accession>A0A4R2EVI0</accession>
<dbReference type="InterPro" id="IPR041468">
    <property type="entry name" value="HTH_ParB/Spo0J"/>
</dbReference>
<dbReference type="GO" id="GO:0045881">
    <property type="term" value="P:positive regulation of sporulation resulting in formation of a cellular spore"/>
    <property type="evidence" value="ECO:0007669"/>
    <property type="project" value="TreeGrafter"/>
</dbReference>
<dbReference type="InterPro" id="IPR004437">
    <property type="entry name" value="ParB/RepB/Spo0J"/>
</dbReference>
<dbReference type="Proteomes" id="UP000294830">
    <property type="component" value="Unassembled WGS sequence"/>
</dbReference>
<dbReference type="SUPFAM" id="SSF109709">
    <property type="entry name" value="KorB DNA-binding domain-like"/>
    <property type="match status" value="1"/>
</dbReference>
<reference evidence="5 6" key="1">
    <citation type="submission" date="2019-03" db="EMBL/GenBank/DDBJ databases">
        <title>Genomic Encyclopedia of Archaeal and Bacterial Type Strains, Phase II (KMG-II): from individual species to whole genera.</title>
        <authorList>
            <person name="Goeker M."/>
        </authorList>
    </citation>
    <scope>NUCLEOTIDE SEQUENCE [LARGE SCALE GENOMIC DNA]</scope>
    <source>
        <strain evidence="5 6">RL-C</strain>
    </source>
</reference>
<dbReference type="InterPro" id="IPR003115">
    <property type="entry name" value="ParB_N"/>
</dbReference>
<dbReference type="SUPFAM" id="SSF110849">
    <property type="entry name" value="ParB/Sulfiredoxin"/>
    <property type="match status" value="1"/>
</dbReference>
<dbReference type="AlphaFoldDB" id="A0A4R2EVI0"/>
<keyword evidence="2" id="KW-0159">Chromosome partition</keyword>
<dbReference type="InterPro" id="IPR050336">
    <property type="entry name" value="Chromosome_partition/occlusion"/>
</dbReference>
<proteinExistence type="inferred from homology"/>
<dbReference type="PANTHER" id="PTHR33375:SF1">
    <property type="entry name" value="CHROMOSOME-PARTITIONING PROTEIN PARB-RELATED"/>
    <property type="match status" value="1"/>
</dbReference>
<dbReference type="SMART" id="SM00470">
    <property type="entry name" value="ParB"/>
    <property type="match status" value="1"/>
</dbReference>
<dbReference type="GO" id="GO:0005694">
    <property type="term" value="C:chromosome"/>
    <property type="evidence" value="ECO:0007669"/>
    <property type="project" value="TreeGrafter"/>
</dbReference>
<dbReference type="Pfam" id="PF02195">
    <property type="entry name" value="ParB_N"/>
    <property type="match status" value="1"/>
</dbReference>
<organism evidence="5 6">
    <name type="scientific">Acetobacteroides hydrogenigenes</name>
    <dbReference type="NCBI Taxonomy" id="979970"/>
    <lineage>
        <taxon>Bacteria</taxon>
        <taxon>Pseudomonadati</taxon>
        <taxon>Bacteroidota</taxon>
        <taxon>Bacteroidia</taxon>
        <taxon>Bacteroidales</taxon>
        <taxon>Rikenellaceae</taxon>
        <taxon>Acetobacteroides</taxon>
    </lineage>
</organism>
<dbReference type="RefSeq" id="WP_131837939.1">
    <property type="nucleotide sequence ID" value="NZ_SLWB01000001.1"/>
</dbReference>
<evidence type="ECO:0000256" key="2">
    <source>
        <dbReference type="ARBA" id="ARBA00022829"/>
    </source>
</evidence>
<dbReference type="NCBIfam" id="TIGR00180">
    <property type="entry name" value="parB_part"/>
    <property type="match status" value="1"/>
</dbReference>
<dbReference type="InterPro" id="IPR036086">
    <property type="entry name" value="ParB/Sulfiredoxin_sf"/>
</dbReference>
<evidence type="ECO:0000313" key="5">
    <source>
        <dbReference type="EMBL" id="TCN73164.1"/>
    </source>
</evidence>
<feature type="domain" description="ParB-like N-terminal" evidence="4">
    <location>
        <begin position="40"/>
        <end position="130"/>
    </location>
</feature>
<protein>
    <submittedName>
        <fullName evidence="5">ParB family chromosome partitioning protein</fullName>
    </submittedName>
</protein>
<dbReference type="CDD" id="cd16393">
    <property type="entry name" value="SPO0J_N"/>
    <property type="match status" value="1"/>
</dbReference>
<dbReference type="PANTHER" id="PTHR33375">
    <property type="entry name" value="CHROMOSOME-PARTITIONING PROTEIN PARB-RELATED"/>
    <property type="match status" value="1"/>
</dbReference>
<dbReference type="OrthoDB" id="9802051at2"/>
<dbReference type="Gene3D" id="3.90.1530.30">
    <property type="match status" value="1"/>
</dbReference>
<dbReference type="Gene3D" id="1.10.10.2830">
    <property type="match status" value="1"/>
</dbReference>
<dbReference type="GO" id="GO:0003677">
    <property type="term" value="F:DNA binding"/>
    <property type="evidence" value="ECO:0007669"/>
    <property type="project" value="UniProtKB-KW"/>
</dbReference>
<keyword evidence="6" id="KW-1185">Reference proteome</keyword>
<evidence type="ECO:0000256" key="1">
    <source>
        <dbReference type="ARBA" id="ARBA00006295"/>
    </source>
</evidence>
<dbReference type="FunFam" id="3.90.1530.30:FF:000001">
    <property type="entry name" value="Chromosome partitioning protein ParB"/>
    <property type="match status" value="1"/>
</dbReference>
<dbReference type="EMBL" id="SLWB01000001">
    <property type="protein sequence ID" value="TCN73164.1"/>
    <property type="molecule type" value="Genomic_DNA"/>
</dbReference>